<evidence type="ECO:0000256" key="2">
    <source>
        <dbReference type="ARBA" id="ARBA00005135"/>
    </source>
</evidence>
<dbReference type="Pfam" id="PF00702">
    <property type="entry name" value="Hydrolase"/>
    <property type="match status" value="1"/>
</dbReference>
<accession>A0A1S4AXY4</accession>
<gene>
    <name evidence="10" type="primary">LOC107802392</name>
</gene>
<keyword evidence="6" id="KW-0378">Hydrolase</keyword>
<organism evidence="9 10">
    <name type="scientific">Nicotiana tabacum</name>
    <name type="common">Common tobacco</name>
    <dbReference type="NCBI Taxonomy" id="4097"/>
    <lineage>
        <taxon>Eukaryota</taxon>
        <taxon>Viridiplantae</taxon>
        <taxon>Streptophyta</taxon>
        <taxon>Embryophyta</taxon>
        <taxon>Tracheophyta</taxon>
        <taxon>Spermatophyta</taxon>
        <taxon>Magnoliopsida</taxon>
        <taxon>eudicotyledons</taxon>
        <taxon>Gunneridae</taxon>
        <taxon>Pentapetalae</taxon>
        <taxon>asterids</taxon>
        <taxon>lamiids</taxon>
        <taxon>Solanales</taxon>
        <taxon>Solanaceae</taxon>
        <taxon>Nicotianoideae</taxon>
        <taxon>Nicotianeae</taxon>
        <taxon>Nicotiana</taxon>
    </lineage>
</organism>
<dbReference type="NCBIfam" id="TIGR01488">
    <property type="entry name" value="HAD-SF-IB"/>
    <property type="match status" value="1"/>
</dbReference>
<dbReference type="PANTHER" id="PTHR43344">
    <property type="entry name" value="PHOSPHOSERINE PHOSPHATASE"/>
    <property type="match status" value="1"/>
</dbReference>
<dbReference type="GO" id="GO:0046872">
    <property type="term" value="F:metal ion binding"/>
    <property type="evidence" value="ECO:0007669"/>
    <property type="project" value="UniProtKB-KW"/>
</dbReference>
<proteinExistence type="predicted"/>
<comment type="cofactor">
    <cofactor evidence="1">
        <name>Mg(2+)</name>
        <dbReference type="ChEBI" id="CHEBI:18420"/>
    </cofactor>
</comment>
<evidence type="ECO:0000256" key="4">
    <source>
        <dbReference type="ARBA" id="ARBA00022605"/>
    </source>
</evidence>
<dbReference type="EC" id="3.1.3.3" evidence="3"/>
<reference evidence="10" key="2">
    <citation type="submission" date="2025-08" db="UniProtKB">
        <authorList>
            <consortium name="RefSeq"/>
        </authorList>
    </citation>
    <scope>IDENTIFICATION</scope>
    <source>
        <tissue evidence="10">Leaf</tissue>
    </source>
</reference>
<comment type="pathway">
    <text evidence="2">Amino-acid biosynthesis; L-serine biosynthesis; L-serine from 3-phospho-D-glycerate: step 3/3.</text>
</comment>
<evidence type="ECO:0000256" key="6">
    <source>
        <dbReference type="ARBA" id="ARBA00022801"/>
    </source>
</evidence>
<dbReference type="Gene3D" id="3.40.50.1000">
    <property type="entry name" value="HAD superfamily/HAD-like"/>
    <property type="match status" value="1"/>
</dbReference>
<dbReference type="OrthoDB" id="27226at2759"/>
<keyword evidence="5" id="KW-0479">Metal-binding</keyword>
<dbReference type="InterPro" id="IPR050582">
    <property type="entry name" value="HAD-like_SerB"/>
</dbReference>
<evidence type="ECO:0000313" key="10">
    <source>
        <dbReference type="RefSeq" id="XP_016481363.1"/>
    </source>
</evidence>
<dbReference type="Proteomes" id="UP000790787">
    <property type="component" value="Chromosome 22"/>
</dbReference>
<dbReference type="PANTHER" id="PTHR43344:SF2">
    <property type="entry name" value="PHOSPHOSERINE PHOSPHATASE"/>
    <property type="match status" value="1"/>
</dbReference>
<protein>
    <recommendedName>
        <fullName evidence="3">phosphoserine phosphatase</fullName>
        <ecNumber evidence="3">3.1.3.3</ecNumber>
    </recommendedName>
</protein>
<keyword evidence="4" id="KW-0028">Amino-acid biosynthesis</keyword>
<evidence type="ECO:0000256" key="8">
    <source>
        <dbReference type="ARBA" id="ARBA00023299"/>
    </source>
</evidence>
<dbReference type="InterPro" id="IPR036412">
    <property type="entry name" value="HAD-like_sf"/>
</dbReference>
<keyword evidence="7" id="KW-0460">Magnesium</keyword>
<dbReference type="AlphaFoldDB" id="A0A1S4AXY4"/>
<evidence type="ECO:0000256" key="5">
    <source>
        <dbReference type="ARBA" id="ARBA00022723"/>
    </source>
</evidence>
<keyword evidence="8" id="KW-0718">Serine biosynthesis</keyword>
<dbReference type="SUPFAM" id="SSF56784">
    <property type="entry name" value="HAD-like"/>
    <property type="match status" value="1"/>
</dbReference>
<dbReference type="InterPro" id="IPR023214">
    <property type="entry name" value="HAD_sf"/>
</dbReference>
<evidence type="ECO:0000313" key="9">
    <source>
        <dbReference type="Proteomes" id="UP000790787"/>
    </source>
</evidence>
<dbReference type="GO" id="GO:0016787">
    <property type="term" value="F:hydrolase activity"/>
    <property type="evidence" value="ECO:0007669"/>
    <property type="project" value="UniProtKB-KW"/>
</dbReference>
<sequence length="260" mass="28020">MEGLMSFRANSVRAVSRQQSSVLVPTFSSKITSTRVSVHPIGMVRNSRLFNSFVASVQPVVASAVTPFDNTLPSKEVLDVWQNANAVCFDVDSTVCIDEGIDEFAEFCGAGKAVAEWTARAMNGSVPFEDALAARLSLINPSLSQLQDFLKRPPRLSPGIDLLVKKLKDEKKDVYLVSGGFRQMINPVASILGVPIENIFANQMLFGSDGECAGFDKNEPTSRSGGKPTAVQQIKKAHGYKSVVMIGDGATDLEVPEPLP</sequence>
<dbReference type="FunFam" id="1.10.150.210:FF:000003">
    <property type="entry name" value="Phosphoserine phosphatase SerB"/>
    <property type="match status" value="1"/>
</dbReference>
<dbReference type="RefSeq" id="XP_016481363.1">
    <property type="nucleotide sequence ID" value="XM_016625877.1"/>
</dbReference>
<keyword evidence="9" id="KW-1185">Reference proteome</keyword>
<dbReference type="GeneID" id="107802392"/>
<evidence type="ECO:0000256" key="1">
    <source>
        <dbReference type="ARBA" id="ARBA00001946"/>
    </source>
</evidence>
<name>A0A1S4AXY4_TOBAC</name>
<evidence type="ECO:0000256" key="7">
    <source>
        <dbReference type="ARBA" id="ARBA00022842"/>
    </source>
</evidence>
<dbReference type="RefSeq" id="XP_016481363.1">
    <property type="nucleotide sequence ID" value="XM_016625877.2"/>
</dbReference>
<dbReference type="Gene3D" id="1.10.150.210">
    <property type="entry name" value="Phosphoserine phosphatase, domain 2"/>
    <property type="match status" value="1"/>
</dbReference>
<dbReference type="CDD" id="cd04309">
    <property type="entry name" value="HAD_PSP_eu"/>
    <property type="match status" value="1"/>
</dbReference>
<dbReference type="GO" id="GO:0006564">
    <property type="term" value="P:L-serine biosynthetic process"/>
    <property type="evidence" value="ECO:0007669"/>
    <property type="project" value="UniProtKB-KW"/>
</dbReference>
<evidence type="ECO:0000256" key="3">
    <source>
        <dbReference type="ARBA" id="ARBA00012640"/>
    </source>
</evidence>
<reference evidence="9" key="1">
    <citation type="journal article" date="2014" name="Nat. Commun.">
        <title>The tobacco genome sequence and its comparison with those of tomato and potato.</title>
        <authorList>
            <person name="Sierro N."/>
            <person name="Battey J.N."/>
            <person name="Ouadi S."/>
            <person name="Bakaher N."/>
            <person name="Bovet L."/>
            <person name="Willig A."/>
            <person name="Goepfert S."/>
            <person name="Peitsch M.C."/>
            <person name="Ivanov N.V."/>
        </authorList>
    </citation>
    <scope>NUCLEOTIDE SEQUENCE [LARGE SCALE GENOMIC DNA]</scope>
</reference>